<proteinExistence type="predicted"/>
<dbReference type="AlphaFoldDB" id="A0AAV2DSF2"/>
<sequence>MRFISITADDWDMQNPSSKRLDENRGSGLHEMRKLREPNPEASSPSTIEIHKIPPQNVGSETKVVKPV</sequence>
<accession>A0AAV2DSF2</accession>
<feature type="compositionally biased region" description="Basic and acidic residues" evidence="1">
    <location>
        <begin position="19"/>
        <end position="39"/>
    </location>
</feature>
<keyword evidence="3" id="KW-1185">Reference proteome</keyword>
<gene>
    <name evidence="2" type="ORF">LTRI10_LOCUS18192</name>
</gene>
<dbReference type="EMBL" id="OZ034816">
    <property type="protein sequence ID" value="CAL1376464.1"/>
    <property type="molecule type" value="Genomic_DNA"/>
</dbReference>
<protein>
    <submittedName>
        <fullName evidence="2">Uncharacterized protein</fullName>
    </submittedName>
</protein>
<feature type="region of interest" description="Disordered" evidence="1">
    <location>
        <begin position="1"/>
        <end position="68"/>
    </location>
</feature>
<evidence type="ECO:0000313" key="2">
    <source>
        <dbReference type="EMBL" id="CAL1376464.1"/>
    </source>
</evidence>
<name>A0AAV2DSF2_9ROSI</name>
<organism evidence="2 3">
    <name type="scientific">Linum trigynum</name>
    <dbReference type="NCBI Taxonomy" id="586398"/>
    <lineage>
        <taxon>Eukaryota</taxon>
        <taxon>Viridiplantae</taxon>
        <taxon>Streptophyta</taxon>
        <taxon>Embryophyta</taxon>
        <taxon>Tracheophyta</taxon>
        <taxon>Spermatophyta</taxon>
        <taxon>Magnoliopsida</taxon>
        <taxon>eudicotyledons</taxon>
        <taxon>Gunneridae</taxon>
        <taxon>Pentapetalae</taxon>
        <taxon>rosids</taxon>
        <taxon>fabids</taxon>
        <taxon>Malpighiales</taxon>
        <taxon>Linaceae</taxon>
        <taxon>Linum</taxon>
    </lineage>
</organism>
<evidence type="ECO:0000256" key="1">
    <source>
        <dbReference type="SAM" id="MobiDB-lite"/>
    </source>
</evidence>
<reference evidence="2 3" key="1">
    <citation type="submission" date="2024-04" db="EMBL/GenBank/DDBJ databases">
        <authorList>
            <person name="Fracassetti M."/>
        </authorList>
    </citation>
    <scope>NUCLEOTIDE SEQUENCE [LARGE SCALE GENOMIC DNA]</scope>
</reference>
<evidence type="ECO:0000313" key="3">
    <source>
        <dbReference type="Proteomes" id="UP001497516"/>
    </source>
</evidence>
<dbReference type="Proteomes" id="UP001497516">
    <property type="component" value="Chromosome 3"/>
</dbReference>